<accession>A0A4R7ZEX7</accession>
<dbReference type="Proteomes" id="UP000294743">
    <property type="component" value="Unassembled WGS sequence"/>
</dbReference>
<dbReference type="Pfam" id="PF03793">
    <property type="entry name" value="PASTA"/>
    <property type="match status" value="1"/>
</dbReference>
<dbReference type="PANTHER" id="PTHR30627:SF26">
    <property type="entry name" value="PENICILLIN-BINDING PROTEIN 2B"/>
    <property type="match status" value="1"/>
</dbReference>
<dbReference type="SUPFAM" id="SSF54184">
    <property type="entry name" value="Penicillin-binding protein 2x (pbp-2x), c-terminal domain"/>
    <property type="match status" value="2"/>
</dbReference>
<dbReference type="EMBL" id="SODD01000032">
    <property type="protein sequence ID" value="TDW14748.1"/>
    <property type="molecule type" value="Genomic_DNA"/>
</dbReference>
<dbReference type="Gene3D" id="2.20.70.70">
    <property type="match status" value="1"/>
</dbReference>
<comment type="subcellular location">
    <subcellularLocation>
        <location evidence="1">Membrane</location>
    </subcellularLocation>
</comment>
<dbReference type="Pfam" id="PF00905">
    <property type="entry name" value="Transpeptidase"/>
    <property type="match status" value="1"/>
</dbReference>
<keyword evidence="7" id="KW-1185">Reference proteome</keyword>
<dbReference type="Pfam" id="PF03717">
    <property type="entry name" value="PBP_dimer"/>
    <property type="match status" value="1"/>
</dbReference>
<dbReference type="InterPro" id="IPR001460">
    <property type="entry name" value="PCN-bd_Tpept"/>
</dbReference>
<feature type="domain" description="PASTA" evidence="5">
    <location>
        <begin position="629"/>
        <end position="689"/>
    </location>
</feature>
<dbReference type="InterPro" id="IPR050515">
    <property type="entry name" value="Beta-lactam/transpept"/>
</dbReference>
<dbReference type="RefSeq" id="WP_134170389.1">
    <property type="nucleotide sequence ID" value="NZ_SODD01000032.1"/>
</dbReference>
<dbReference type="CDD" id="cd06575">
    <property type="entry name" value="PASTA_Pbp2x-like_2"/>
    <property type="match status" value="1"/>
</dbReference>
<evidence type="ECO:0000256" key="2">
    <source>
        <dbReference type="ARBA" id="ARBA00007171"/>
    </source>
</evidence>
<keyword evidence="4" id="KW-1133">Transmembrane helix</keyword>
<evidence type="ECO:0000256" key="1">
    <source>
        <dbReference type="ARBA" id="ARBA00004370"/>
    </source>
</evidence>
<feature type="domain" description="PASTA" evidence="5">
    <location>
        <begin position="690"/>
        <end position="746"/>
    </location>
</feature>
<dbReference type="Gene3D" id="3.40.710.10">
    <property type="entry name" value="DD-peptidase/beta-lactamase superfamily"/>
    <property type="match status" value="1"/>
</dbReference>
<dbReference type="InterPro" id="IPR005311">
    <property type="entry name" value="PBP_dimer"/>
</dbReference>
<organism evidence="6 7">
    <name type="scientific">Breznakia blatticola</name>
    <dbReference type="NCBI Taxonomy" id="1754012"/>
    <lineage>
        <taxon>Bacteria</taxon>
        <taxon>Bacillati</taxon>
        <taxon>Bacillota</taxon>
        <taxon>Erysipelotrichia</taxon>
        <taxon>Erysipelotrichales</taxon>
        <taxon>Erysipelotrichaceae</taxon>
        <taxon>Breznakia</taxon>
    </lineage>
</organism>
<dbReference type="GO" id="GO:0005886">
    <property type="term" value="C:plasma membrane"/>
    <property type="evidence" value="ECO:0007669"/>
    <property type="project" value="TreeGrafter"/>
</dbReference>
<dbReference type="OrthoDB" id="9804124at2"/>
<reference evidence="6 7" key="1">
    <citation type="submission" date="2019-03" db="EMBL/GenBank/DDBJ databases">
        <title>Genomic Encyclopedia of Type Strains, Phase IV (KMG-IV): sequencing the most valuable type-strain genomes for metagenomic binning, comparative biology and taxonomic classification.</title>
        <authorList>
            <person name="Goeker M."/>
        </authorList>
    </citation>
    <scope>NUCLEOTIDE SEQUENCE [LARGE SCALE GENOMIC DNA]</scope>
    <source>
        <strain evidence="6 7">DSM 28867</strain>
    </source>
</reference>
<dbReference type="AlphaFoldDB" id="A0A4R7ZEX7"/>
<feature type="transmembrane region" description="Helical" evidence="4">
    <location>
        <begin position="20"/>
        <end position="40"/>
    </location>
</feature>
<keyword evidence="3 4" id="KW-0472">Membrane</keyword>
<evidence type="ECO:0000313" key="6">
    <source>
        <dbReference type="EMBL" id="TDW14748.1"/>
    </source>
</evidence>
<dbReference type="InterPro" id="IPR005543">
    <property type="entry name" value="PASTA_dom"/>
</dbReference>
<protein>
    <submittedName>
        <fullName evidence="6">Penicillin-binding protein 2B</fullName>
    </submittedName>
</protein>
<name>A0A4R7ZEX7_9FIRM</name>
<proteinExistence type="inferred from homology"/>
<dbReference type="Gene3D" id="3.30.70.2110">
    <property type="match status" value="1"/>
</dbReference>
<evidence type="ECO:0000259" key="5">
    <source>
        <dbReference type="SMART" id="SM00740"/>
    </source>
</evidence>
<dbReference type="GO" id="GO:0071555">
    <property type="term" value="P:cell wall organization"/>
    <property type="evidence" value="ECO:0007669"/>
    <property type="project" value="TreeGrafter"/>
</dbReference>
<dbReference type="SMART" id="SM00740">
    <property type="entry name" value="PASTA"/>
    <property type="match status" value="2"/>
</dbReference>
<gene>
    <name evidence="6" type="ORF">EDD63_1324</name>
</gene>
<comment type="similarity">
    <text evidence="2">Belongs to the transpeptidase family.</text>
</comment>
<dbReference type="InterPro" id="IPR012338">
    <property type="entry name" value="Beta-lactam/transpept-like"/>
</dbReference>
<dbReference type="Gene3D" id="3.90.1310.10">
    <property type="entry name" value="Penicillin-binding protein 2a (Domain 2)"/>
    <property type="match status" value="1"/>
</dbReference>
<sequence>MKAKRKVLNFKKSVKTTGRIGIVMGIIVSLVVANVLFTMITGVHLRSGENVLAHKSGSGSSTETIVANRGYIRDFKGEIIAQDVESYDVIAYVDKSRINATKKLVYVVDADDTARKLAEVISADPETQEKAYQDILNKITEAQAAGQYQTNLGSYSRNLTADQKKRIEELELPGLDFEKSVARAYPTGHFASQLVGYTNYDDDRNLYGVSGLEAYFNKELTGKNGQVSYQTDSENNRLPDTQKYVRLAENGNDVWLTIDYDTQLATEKALADTMESNKAKYAWCIVMDIKTGRIIAQAGYPTFDLNTRENITNSLNVPSEFPFEVGSVMKTFVYAAAMNEGKYVGSDTFKSGTAIIGQNENGLPVRNDSLTGAQVIGTVSDALGKDNGIVTFDQGFIYSLNTGIASLITNYISPTTMIEYMKKFKLFEPLNIYGLNEVDGTLNENHPFDIMSLGFGQASTVNTYQLLRATSAIVGDGTIVEPYIVEKITDSTTGEATYQAETKKGERVISEATAKQMQHLMQQVVEDERGTASQYKMSDVKIIAKTGTGQMYDPEIKGYSPSYYTSGVIAAAPADDPQILIYYGFQSENFRFYSTDFFKDIVRESLQSLNKYTESSNQTTENNVQVTDNYVEYTMPSLVNHSLDYVNRKLDGFKIKKQVIGDGTTVIEQFPLEGEKVSNAQNTFLLTDGANITMPDMNGWSRRDVSVFANMTGLNVTFTNSGNVSGQSIAPGSAIVKGANLEVELK</sequence>
<dbReference type="PANTHER" id="PTHR30627">
    <property type="entry name" value="PEPTIDOGLYCAN D,D-TRANSPEPTIDASE"/>
    <property type="match status" value="1"/>
</dbReference>
<evidence type="ECO:0000256" key="4">
    <source>
        <dbReference type="SAM" id="Phobius"/>
    </source>
</evidence>
<comment type="caution">
    <text evidence="6">The sequence shown here is derived from an EMBL/GenBank/DDBJ whole genome shotgun (WGS) entry which is preliminary data.</text>
</comment>
<dbReference type="InterPro" id="IPR036138">
    <property type="entry name" value="PBP_dimer_sf"/>
</dbReference>
<keyword evidence="4" id="KW-0812">Transmembrane</keyword>
<evidence type="ECO:0000313" key="7">
    <source>
        <dbReference type="Proteomes" id="UP000294743"/>
    </source>
</evidence>
<dbReference type="SUPFAM" id="SSF56519">
    <property type="entry name" value="Penicillin binding protein dimerisation domain"/>
    <property type="match status" value="1"/>
</dbReference>
<dbReference type="GO" id="GO:0008658">
    <property type="term" value="F:penicillin binding"/>
    <property type="evidence" value="ECO:0007669"/>
    <property type="project" value="InterPro"/>
</dbReference>
<evidence type="ECO:0000256" key="3">
    <source>
        <dbReference type="ARBA" id="ARBA00023136"/>
    </source>
</evidence>
<dbReference type="SUPFAM" id="SSF56601">
    <property type="entry name" value="beta-lactamase/transpeptidase-like"/>
    <property type="match status" value="1"/>
</dbReference>